<dbReference type="GO" id="GO:0016887">
    <property type="term" value="F:ATP hydrolysis activity"/>
    <property type="evidence" value="ECO:0007669"/>
    <property type="project" value="InterPro"/>
</dbReference>
<keyword evidence="5 13" id="KW-0812">Transmembrane</keyword>
<dbReference type="InterPro" id="IPR005074">
    <property type="entry name" value="Peptidase_C39"/>
</dbReference>
<dbReference type="GO" id="GO:0015421">
    <property type="term" value="F:ABC-type oligopeptide transporter activity"/>
    <property type="evidence" value="ECO:0007669"/>
    <property type="project" value="TreeGrafter"/>
</dbReference>
<dbReference type="CDD" id="cd18570">
    <property type="entry name" value="ABC_6TM_PCAT1_LagD_like"/>
    <property type="match status" value="1"/>
</dbReference>
<keyword evidence="7" id="KW-0378">Hydrolase</keyword>
<evidence type="ECO:0000256" key="9">
    <source>
        <dbReference type="ARBA" id="ARBA00022840"/>
    </source>
</evidence>
<dbReference type="Pfam" id="PF00664">
    <property type="entry name" value="ABC_membrane"/>
    <property type="match status" value="1"/>
</dbReference>
<dbReference type="Gene3D" id="3.90.70.10">
    <property type="entry name" value="Cysteine proteinases"/>
    <property type="match status" value="1"/>
</dbReference>
<evidence type="ECO:0000256" key="2">
    <source>
        <dbReference type="ARBA" id="ARBA00022448"/>
    </source>
</evidence>
<dbReference type="GO" id="GO:0043214">
    <property type="term" value="F:ABC-type bacteriocin transporter activity"/>
    <property type="evidence" value="ECO:0007669"/>
    <property type="project" value="InterPro"/>
</dbReference>
<feature type="transmembrane region" description="Helical" evidence="13">
    <location>
        <begin position="280"/>
        <end position="303"/>
    </location>
</feature>
<keyword evidence="11 13" id="KW-1133">Transmembrane helix</keyword>
<evidence type="ECO:0000256" key="13">
    <source>
        <dbReference type="SAM" id="Phobius"/>
    </source>
</evidence>
<dbReference type="SUPFAM" id="SSF52540">
    <property type="entry name" value="P-loop containing nucleoside triphosphate hydrolases"/>
    <property type="match status" value="1"/>
</dbReference>
<dbReference type="InterPro" id="IPR003593">
    <property type="entry name" value="AAA+_ATPase"/>
</dbReference>
<dbReference type="PANTHER" id="PTHR43394:SF1">
    <property type="entry name" value="ATP-BINDING CASSETTE SUB-FAMILY B MEMBER 10, MITOCHONDRIAL"/>
    <property type="match status" value="1"/>
</dbReference>
<feature type="domain" description="ABC transmembrane type-1" evidence="15">
    <location>
        <begin position="170"/>
        <end position="451"/>
    </location>
</feature>
<dbReference type="SMART" id="SM00382">
    <property type="entry name" value="AAA"/>
    <property type="match status" value="1"/>
</dbReference>
<evidence type="ECO:0000256" key="12">
    <source>
        <dbReference type="ARBA" id="ARBA00023136"/>
    </source>
</evidence>
<dbReference type="Gene3D" id="1.20.1560.10">
    <property type="entry name" value="ABC transporter type 1, transmembrane domain"/>
    <property type="match status" value="1"/>
</dbReference>
<dbReference type="AlphaFoldDB" id="A0A6A8UHA4"/>
<evidence type="ECO:0000256" key="5">
    <source>
        <dbReference type="ARBA" id="ARBA00022692"/>
    </source>
</evidence>
<evidence type="ECO:0000259" key="14">
    <source>
        <dbReference type="PROSITE" id="PS50893"/>
    </source>
</evidence>
<gene>
    <name evidence="17" type="ORF">GMC65_09210</name>
</gene>
<dbReference type="PANTHER" id="PTHR43394">
    <property type="entry name" value="ATP-DEPENDENT PERMEASE MDL1, MITOCHONDRIAL"/>
    <property type="match status" value="1"/>
</dbReference>
<keyword evidence="3" id="KW-1003">Cell membrane</keyword>
<dbReference type="Pfam" id="PF03412">
    <property type="entry name" value="Peptidase_C39"/>
    <property type="match status" value="1"/>
</dbReference>
<feature type="domain" description="ABC transporter" evidence="14">
    <location>
        <begin position="485"/>
        <end position="721"/>
    </location>
</feature>
<organism evidence="17 18">
    <name type="scientific">Streptococcus salivarius</name>
    <dbReference type="NCBI Taxonomy" id="1304"/>
    <lineage>
        <taxon>Bacteria</taxon>
        <taxon>Bacillati</taxon>
        <taxon>Bacillota</taxon>
        <taxon>Bacilli</taxon>
        <taxon>Lactobacillales</taxon>
        <taxon>Streptococcaceae</taxon>
        <taxon>Streptococcus</taxon>
    </lineage>
</organism>
<dbReference type="GO" id="GO:0008234">
    <property type="term" value="F:cysteine-type peptidase activity"/>
    <property type="evidence" value="ECO:0007669"/>
    <property type="project" value="UniProtKB-KW"/>
</dbReference>
<dbReference type="EMBL" id="WMYO01000009">
    <property type="protein sequence ID" value="MTR28518.1"/>
    <property type="molecule type" value="Genomic_DNA"/>
</dbReference>
<comment type="caution">
    <text evidence="17">The sequence shown here is derived from an EMBL/GenBank/DDBJ whole genome shotgun (WGS) entry which is preliminary data.</text>
</comment>
<dbReference type="InterPro" id="IPR039421">
    <property type="entry name" value="Type_1_exporter"/>
</dbReference>
<evidence type="ECO:0000259" key="16">
    <source>
        <dbReference type="PROSITE" id="PS50990"/>
    </source>
</evidence>
<name>A0A6A8UHA4_STRSL</name>
<dbReference type="InterPro" id="IPR003439">
    <property type="entry name" value="ABC_transporter-like_ATP-bd"/>
</dbReference>
<proteinExistence type="predicted"/>
<feature type="transmembrane region" description="Helical" evidence="13">
    <location>
        <begin position="167"/>
        <end position="190"/>
    </location>
</feature>
<dbReference type="Pfam" id="PF00005">
    <property type="entry name" value="ABC_tran"/>
    <property type="match status" value="1"/>
</dbReference>
<evidence type="ECO:0000256" key="11">
    <source>
        <dbReference type="ARBA" id="ARBA00022989"/>
    </source>
</evidence>
<dbReference type="GO" id="GO:0005524">
    <property type="term" value="F:ATP binding"/>
    <property type="evidence" value="ECO:0007669"/>
    <property type="project" value="UniProtKB-KW"/>
</dbReference>
<keyword evidence="8" id="KW-0788">Thiol protease</keyword>
<evidence type="ECO:0000256" key="3">
    <source>
        <dbReference type="ARBA" id="ARBA00022475"/>
    </source>
</evidence>
<comment type="subcellular location">
    <subcellularLocation>
        <location evidence="1">Cell membrane</location>
        <topology evidence="1">Multi-pass membrane protein</topology>
    </subcellularLocation>
</comment>
<feature type="domain" description="Peptidase C39" evidence="16">
    <location>
        <begin position="13"/>
        <end position="139"/>
    </location>
</feature>
<evidence type="ECO:0000256" key="6">
    <source>
        <dbReference type="ARBA" id="ARBA00022741"/>
    </source>
</evidence>
<dbReference type="PROSITE" id="PS50929">
    <property type="entry name" value="ABC_TM1F"/>
    <property type="match status" value="1"/>
</dbReference>
<dbReference type="GO" id="GO:0006508">
    <property type="term" value="P:proteolysis"/>
    <property type="evidence" value="ECO:0007669"/>
    <property type="project" value="UniProtKB-KW"/>
</dbReference>
<dbReference type="PROSITE" id="PS50893">
    <property type="entry name" value="ABC_TRANSPORTER_2"/>
    <property type="match status" value="1"/>
</dbReference>
<evidence type="ECO:0000256" key="4">
    <source>
        <dbReference type="ARBA" id="ARBA00022670"/>
    </source>
</evidence>
<evidence type="ECO:0000256" key="1">
    <source>
        <dbReference type="ARBA" id="ARBA00004651"/>
    </source>
</evidence>
<dbReference type="FunFam" id="3.40.50.300:FF:000854">
    <property type="entry name" value="Multidrug ABC transporter ATP-binding protein"/>
    <property type="match status" value="1"/>
</dbReference>
<feature type="transmembrane region" description="Helical" evidence="13">
    <location>
        <begin position="202"/>
        <end position="226"/>
    </location>
</feature>
<dbReference type="Gene3D" id="3.40.50.300">
    <property type="entry name" value="P-loop containing nucleotide triphosphate hydrolases"/>
    <property type="match status" value="1"/>
</dbReference>
<dbReference type="SUPFAM" id="SSF90123">
    <property type="entry name" value="ABC transporter transmembrane region"/>
    <property type="match status" value="1"/>
</dbReference>
<protein>
    <submittedName>
        <fullName evidence="17">Peptide cleavage/export ABC transporter</fullName>
    </submittedName>
</protein>
<dbReference type="NCBIfam" id="TIGR01193">
    <property type="entry name" value="bacteriocin_ABC"/>
    <property type="match status" value="1"/>
</dbReference>
<dbReference type="InterPro" id="IPR027417">
    <property type="entry name" value="P-loop_NTPase"/>
</dbReference>
<dbReference type="InterPro" id="IPR011527">
    <property type="entry name" value="ABC1_TM_dom"/>
</dbReference>
<evidence type="ECO:0000256" key="8">
    <source>
        <dbReference type="ARBA" id="ARBA00022807"/>
    </source>
</evidence>
<keyword evidence="4" id="KW-0645">Protease</keyword>
<evidence type="ECO:0000313" key="18">
    <source>
        <dbReference type="Proteomes" id="UP000439678"/>
    </source>
</evidence>
<keyword evidence="2" id="KW-0813">Transport</keyword>
<dbReference type="InterPro" id="IPR005897">
    <property type="entry name" value="Pept_C39_ABC_bacteriocin"/>
</dbReference>
<dbReference type="GO" id="GO:0005886">
    <property type="term" value="C:plasma membrane"/>
    <property type="evidence" value="ECO:0007669"/>
    <property type="project" value="UniProtKB-SubCell"/>
</dbReference>
<keyword evidence="9" id="KW-0067">ATP-binding</keyword>
<evidence type="ECO:0000313" key="17">
    <source>
        <dbReference type="EMBL" id="MTR28518.1"/>
    </source>
</evidence>
<dbReference type="Proteomes" id="UP000439678">
    <property type="component" value="Unassembled WGS sequence"/>
</dbReference>
<dbReference type="PROSITE" id="PS50990">
    <property type="entry name" value="PEPTIDASE_C39"/>
    <property type="match status" value="1"/>
</dbReference>
<dbReference type="CDD" id="cd02418">
    <property type="entry name" value="Peptidase_C39B"/>
    <property type="match status" value="1"/>
</dbReference>
<accession>A0A6A8UHA4</accession>
<reference evidence="17 18" key="1">
    <citation type="journal article" date="2019" name="Nat. Med.">
        <title>A library of human gut bacterial isolates paired with longitudinal multiomics data enables mechanistic microbiome research.</title>
        <authorList>
            <person name="Poyet M."/>
            <person name="Groussin M."/>
            <person name="Gibbons S.M."/>
            <person name="Avila-Pacheco J."/>
            <person name="Jiang X."/>
            <person name="Kearney S.M."/>
            <person name="Perrotta A.R."/>
            <person name="Berdy B."/>
            <person name="Zhao S."/>
            <person name="Lieberman T.D."/>
            <person name="Swanson P.K."/>
            <person name="Smith M."/>
            <person name="Roesemann S."/>
            <person name="Alexander J.E."/>
            <person name="Rich S.A."/>
            <person name="Livny J."/>
            <person name="Vlamakis H."/>
            <person name="Clish C."/>
            <person name="Bullock K."/>
            <person name="Deik A."/>
            <person name="Scott J."/>
            <person name="Pierce K.A."/>
            <person name="Xavier R.J."/>
            <person name="Alm E.J."/>
        </authorList>
    </citation>
    <scope>NUCLEOTIDE SEQUENCE [LARGE SCALE GENOMIC DNA]</scope>
    <source>
        <strain evidence="17 18">BIOML-A4</strain>
    </source>
</reference>
<evidence type="ECO:0000256" key="10">
    <source>
        <dbReference type="ARBA" id="ARBA00022967"/>
    </source>
</evidence>
<dbReference type="RefSeq" id="WP_155124511.1">
    <property type="nucleotide sequence ID" value="NZ_JADNKH010000026.1"/>
</dbReference>
<evidence type="ECO:0000256" key="7">
    <source>
        <dbReference type="ARBA" id="ARBA00022801"/>
    </source>
</evidence>
<keyword evidence="10" id="KW-1278">Translocase</keyword>
<evidence type="ECO:0000259" key="15">
    <source>
        <dbReference type="PROSITE" id="PS50929"/>
    </source>
</evidence>
<keyword evidence="6" id="KW-0547">Nucleotide-binding</keyword>
<feature type="transmembrane region" description="Helical" evidence="13">
    <location>
        <begin position="310"/>
        <end position="330"/>
    </location>
</feature>
<keyword evidence="12 13" id="KW-0472">Membrane</keyword>
<dbReference type="InterPro" id="IPR036640">
    <property type="entry name" value="ABC1_TM_sf"/>
</dbReference>
<feature type="transmembrane region" description="Helical" evidence="13">
    <location>
        <begin position="393"/>
        <end position="412"/>
    </location>
</feature>
<sequence>MFNNKYKKVYTSQQSDMDCGVAALCMILKNYGSYYSLNELQDMVQMDLNGTSVKGIVKAAQKLGFDVKAIKANEKIFDYENIPFPFIVHVKKKEILHYYVIFEFKKKGIIIGDPDAKIGISKITKTQFLSEWDGICIFFNPTIDYNKRQYKGIEKNGYGQILKKQKLLILGLIILSLVITAINISSTYFLQFVIDNIIIKKSVFILTIFSISFIVVYICHSIAFYYRQILITLFGQKISVDISLAYIRHVICLPMSFFTIHKTGEIVSRFNDSNKITDTLGNFVVSSILDIAMIIIVGIFLYIQNLSLSIVVMMVFPIYIAIIILFSKPFNELNYKTMESGSQLNSSIIDALRGIETIKSINSEDKILNSITLEFNDLLKKSLSFSKIINFQYALKLGLDLIVNIVVIWFGAQMVIDNRISVGHLVSYSALLNFFLNPLQNLLELQPKLQTAIVADRRLNEVYLVSKENSISRIINDLELISGDIEIKNLNFQYGLGKKVLKGVSFKIKENEKIALVGLSGSGKSTIAKLLNGFIESENIGEEILVNGHNVKDIERNILRNYINYVPQSSYIFSGTILENLTLGCREEVSESEILNAVEIAEIKKDIECLPEKYHTKLRENSLQFSEGQKQRLVIARAVLSKAKVLILDESTSNLDIVTEKKIISNLLKLNDRTIIFIAHRMSVVKKINNIIVLDSGKIIESGNHDELLKLNGIYSKIFKE</sequence>